<dbReference type="PANTHER" id="PTHR22951:SF76">
    <property type="entry name" value="OS09G0468150 PROTEIN"/>
    <property type="match status" value="1"/>
</dbReference>
<dbReference type="FunFam" id="1.25.40.90:FF:000035">
    <property type="entry name" value="Putative clathrin assembly protein At4g40080"/>
    <property type="match status" value="1"/>
</dbReference>
<proteinExistence type="predicted"/>
<dbReference type="GO" id="GO:0005794">
    <property type="term" value="C:Golgi apparatus"/>
    <property type="evidence" value="ECO:0007669"/>
    <property type="project" value="UniProtKB-SubCell"/>
</dbReference>
<evidence type="ECO:0000256" key="4">
    <source>
        <dbReference type="ARBA" id="ARBA00022583"/>
    </source>
</evidence>
<evidence type="ECO:0000256" key="2">
    <source>
        <dbReference type="ARBA" id="ARBA00004555"/>
    </source>
</evidence>
<dbReference type="Pfam" id="PF07651">
    <property type="entry name" value="ANTH"/>
    <property type="match status" value="1"/>
</dbReference>
<organism evidence="10 11">
    <name type="scientific">Fraxinus pennsylvanica</name>
    <dbReference type="NCBI Taxonomy" id="56036"/>
    <lineage>
        <taxon>Eukaryota</taxon>
        <taxon>Viridiplantae</taxon>
        <taxon>Streptophyta</taxon>
        <taxon>Embryophyta</taxon>
        <taxon>Tracheophyta</taxon>
        <taxon>Spermatophyta</taxon>
        <taxon>Magnoliopsida</taxon>
        <taxon>eudicotyledons</taxon>
        <taxon>Gunneridae</taxon>
        <taxon>Pentapetalae</taxon>
        <taxon>asterids</taxon>
        <taxon>lamiids</taxon>
        <taxon>Lamiales</taxon>
        <taxon>Oleaceae</taxon>
        <taxon>Oleeae</taxon>
        <taxon>Fraxinus</taxon>
    </lineage>
</organism>
<feature type="domain" description="ENTH" evidence="9">
    <location>
        <begin position="27"/>
        <end position="165"/>
    </location>
</feature>
<dbReference type="CDD" id="cd16987">
    <property type="entry name" value="ANTH_N_AP180_plant"/>
    <property type="match status" value="1"/>
</dbReference>
<dbReference type="PANTHER" id="PTHR22951">
    <property type="entry name" value="CLATHRIN ASSEMBLY PROTEIN"/>
    <property type="match status" value="1"/>
</dbReference>
<evidence type="ECO:0000256" key="5">
    <source>
        <dbReference type="ARBA" id="ARBA00023034"/>
    </source>
</evidence>
<evidence type="ECO:0000313" key="11">
    <source>
        <dbReference type="Proteomes" id="UP000834106"/>
    </source>
</evidence>
<keyword evidence="5" id="KW-0333">Golgi apparatus</keyword>
<evidence type="ECO:0000256" key="7">
    <source>
        <dbReference type="ARBA" id="ARBA00023176"/>
    </source>
</evidence>
<dbReference type="GO" id="GO:0005905">
    <property type="term" value="C:clathrin-coated pit"/>
    <property type="evidence" value="ECO:0007669"/>
    <property type="project" value="UniProtKB-SubCell"/>
</dbReference>
<dbReference type="SMART" id="SM00273">
    <property type="entry name" value="ENTH"/>
    <property type="match status" value="1"/>
</dbReference>
<name>A0AAD1ZY39_9LAMI</name>
<dbReference type="InterPro" id="IPR013809">
    <property type="entry name" value="ENTH"/>
</dbReference>
<dbReference type="GO" id="GO:0030136">
    <property type="term" value="C:clathrin-coated vesicle"/>
    <property type="evidence" value="ECO:0007669"/>
    <property type="project" value="UniProtKB-SubCell"/>
</dbReference>
<dbReference type="PROSITE" id="PS50942">
    <property type="entry name" value="ENTH"/>
    <property type="match status" value="1"/>
</dbReference>
<dbReference type="Gene3D" id="1.25.40.90">
    <property type="match status" value="1"/>
</dbReference>
<dbReference type="GO" id="GO:0048268">
    <property type="term" value="P:clathrin coat assembly"/>
    <property type="evidence" value="ECO:0007669"/>
    <property type="project" value="InterPro"/>
</dbReference>
<evidence type="ECO:0000256" key="6">
    <source>
        <dbReference type="ARBA" id="ARBA00023136"/>
    </source>
</evidence>
<evidence type="ECO:0000256" key="1">
    <source>
        <dbReference type="ARBA" id="ARBA00004132"/>
    </source>
</evidence>
<keyword evidence="8" id="KW-0968">Cytoplasmic vesicle</keyword>
<dbReference type="GO" id="GO:0000149">
    <property type="term" value="F:SNARE binding"/>
    <property type="evidence" value="ECO:0007669"/>
    <property type="project" value="TreeGrafter"/>
</dbReference>
<dbReference type="EMBL" id="OU503050">
    <property type="protein sequence ID" value="CAI9777653.1"/>
    <property type="molecule type" value="Genomic_DNA"/>
</dbReference>
<accession>A0AAD1ZY39</accession>
<dbReference type="InterPro" id="IPR048050">
    <property type="entry name" value="ANTH_N_plant"/>
</dbReference>
<dbReference type="GO" id="GO:0006900">
    <property type="term" value="P:vesicle budding from membrane"/>
    <property type="evidence" value="ECO:0007669"/>
    <property type="project" value="TreeGrafter"/>
</dbReference>
<dbReference type="GO" id="GO:0005546">
    <property type="term" value="F:phosphatidylinositol-4,5-bisphosphate binding"/>
    <property type="evidence" value="ECO:0007669"/>
    <property type="project" value="TreeGrafter"/>
</dbReference>
<evidence type="ECO:0000259" key="9">
    <source>
        <dbReference type="PROSITE" id="PS50942"/>
    </source>
</evidence>
<dbReference type="SUPFAM" id="SSF48464">
    <property type="entry name" value="ENTH/VHS domain"/>
    <property type="match status" value="1"/>
</dbReference>
<dbReference type="InterPro" id="IPR045192">
    <property type="entry name" value="AP180-like"/>
</dbReference>
<dbReference type="AlphaFoldDB" id="A0AAD1ZY39"/>
<protein>
    <recommendedName>
        <fullName evidence="9">ENTH domain-containing protein</fullName>
    </recommendedName>
</protein>
<dbReference type="GO" id="GO:0032050">
    <property type="term" value="F:clathrin heavy chain binding"/>
    <property type="evidence" value="ECO:0007669"/>
    <property type="project" value="TreeGrafter"/>
</dbReference>
<dbReference type="GO" id="GO:0072583">
    <property type="term" value="P:clathrin-dependent endocytosis"/>
    <property type="evidence" value="ECO:0007669"/>
    <property type="project" value="InterPro"/>
</dbReference>
<evidence type="ECO:0000256" key="8">
    <source>
        <dbReference type="ARBA" id="ARBA00023329"/>
    </source>
</evidence>
<dbReference type="GO" id="GO:0005545">
    <property type="term" value="F:1-phosphatidylinositol binding"/>
    <property type="evidence" value="ECO:0007669"/>
    <property type="project" value="TreeGrafter"/>
</dbReference>
<gene>
    <name evidence="10" type="ORF">FPE_LOCUS25083</name>
</gene>
<keyword evidence="7" id="KW-0168">Coated pit</keyword>
<keyword evidence="6" id="KW-0472">Membrane</keyword>
<comment type="subcellular location">
    <subcellularLocation>
        <location evidence="1">Cytoplasmic vesicle</location>
        <location evidence="1">Clathrin-coated vesicle</location>
    </subcellularLocation>
    <subcellularLocation>
        <location evidence="2">Golgi apparatus</location>
    </subcellularLocation>
    <subcellularLocation>
        <location evidence="3">Membrane</location>
        <location evidence="3">Clathrin-coated pit</location>
    </subcellularLocation>
</comment>
<sequence length="360" mass="39848">MGKITTIRDILGVIKDKASLSKAALLSKSNVSLPLRLAILRATSHVPPEPPGDHHLSNILSLGNSSRATASAVITALMDRLNSTSNCYVALKSLMIIHHIIKRGPFILQDQLSVFPTTGGHNYLKLSAFRDGATAGTLALSAWVRWYARYLETILFTYRVLGYFLCSSSNGMIKDNQEETISSSLNVDLIKEVDSLIVLIEEMSKAPDHTPVEGNILLNEVMGLLANDYLSAVNEILLRLGEFKERLSCQTFGDSVELICALKRLESCKDRTWALFAIKKPSIDMLWGLCEELKDGIEVLKVYKEGGKLLSSGRREKASQSARLEQGVLKHADSVQFQSGRFDMDKFPFFVVQSVESNLL</sequence>
<dbReference type="InterPro" id="IPR008942">
    <property type="entry name" value="ENTH_VHS"/>
</dbReference>
<reference evidence="10" key="1">
    <citation type="submission" date="2023-05" db="EMBL/GenBank/DDBJ databases">
        <authorList>
            <person name="Huff M."/>
        </authorList>
    </citation>
    <scope>NUCLEOTIDE SEQUENCE</scope>
</reference>
<keyword evidence="11" id="KW-1185">Reference proteome</keyword>
<dbReference type="Proteomes" id="UP000834106">
    <property type="component" value="Chromosome 15"/>
</dbReference>
<keyword evidence="4" id="KW-0254">Endocytosis</keyword>
<dbReference type="InterPro" id="IPR011417">
    <property type="entry name" value="ANTH_dom"/>
</dbReference>
<evidence type="ECO:0000256" key="3">
    <source>
        <dbReference type="ARBA" id="ARBA00004600"/>
    </source>
</evidence>
<evidence type="ECO:0000313" key="10">
    <source>
        <dbReference type="EMBL" id="CAI9777653.1"/>
    </source>
</evidence>